<dbReference type="GO" id="GO:0003723">
    <property type="term" value="F:RNA binding"/>
    <property type="evidence" value="ECO:0000318"/>
    <property type="project" value="GO_Central"/>
</dbReference>
<protein>
    <recommendedName>
        <fullName evidence="3">RRM domain-containing protein</fullName>
    </recommendedName>
</protein>
<dbReference type="OrthoDB" id="439808at2759"/>
<dbReference type="SMART" id="SM00360">
    <property type="entry name" value="RRM"/>
    <property type="match status" value="1"/>
</dbReference>
<dbReference type="Gramene" id="HORVU.MOREX.r3.4HG0387290.1">
    <property type="protein sequence ID" value="HORVU.MOREX.r3.4HG0387290.1"/>
    <property type="gene ID" value="HORVU.MOREX.r3.4HG0387290"/>
</dbReference>
<dbReference type="Pfam" id="PF00076">
    <property type="entry name" value="RRM_1"/>
    <property type="match status" value="1"/>
</dbReference>
<evidence type="ECO:0000313" key="4">
    <source>
        <dbReference type="EnsemblPlants" id="HORVU.MOREX.r3.4HG0387290.1"/>
    </source>
</evidence>
<evidence type="ECO:0000256" key="2">
    <source>
        <dbReference type="PROSITE-ProRule" id="PRU00176"/>
    </source>
</evidence>
<accession>A0A8I6Y0D6</accession>
<dbReference type="Gramene" id="HORVU.MOREX.r2.4HG0322130.1">
    <property type="protein sequence ID" value="HORVU.MOREX.r2.4HG0322130.1"/>
    <property type="gene ID" value="HORVU.MOREX.r2.4HG0322130"/>
</dbReference>
<dbReference type="PANTHER" id="PTHR48029:SF3">
    <property type="entry name" value="RNA-BINDING (RRM_RBD_RNP MOTIFS) FAMILY PROTEIN"/>
    <property type="match status" value="1"/>
</dbReference>
<dbReference type="InterPro" id="IPR035979">
    <property type="entry name" value="RBD_domain_sf"/>
</dbReference>
<reference evidence="5" key="1">
    <citation type="journal article" date="2012" name="Nature">
        <title>A physical, genetic and functional sequence assembly of the barley genome.</title>
        <authorList>
            <consortium name="The International Barley Genome Sequencing Consortium"/>
            <person name="Mayer K.F."/>
            <person name="Waugh R."/>
            <person name="Brown J.W."/>
            <person name="Schulman A."/>
            <person name="Langridge P."/>
            <person name="Platzer M."/>
            <person name="Fincher G.B."/>
            <person name="Muehlbauer G.J."/>
            <person name="Sato K."/>
            <person name="Close T.J."/>
            <person name="Wise R.P."/>
            <person name="Stein N."/>
        </authorList>
    </citation>
    <scope>NUCLEOTIDE SEQUENCE [LARGE SCALE GENOMIC DNA]</scope>
    <source>
        <strain evidence="5">cv. Morex</strain>
    </source>
</reference>
<dbReference type="InterPro" id="IPR000504">
    <property type="entry name" value="RRM_dom"/>
</dbReference>
<dbReference type="KEGG" id="hvg:123446637"/>
<dbReference type="SUPFAM" id="SSF54928">
    <property type="entry name" value="RNA-binding domain, RBD"/>
    <property type="match status" value="1"/>
</dbReference>
<keyword evidence="5" id="KW-1185">Reference proteome</keyword>
<feature type="domain" description="RRM" evidence="3">
    <location>
        <begin position="67"/>
        <end position="145"/>
    </location>
</feature>
<evidence type="ECO:0000313" key="5">
    <source>
        <dbReference type="Proteomes" id="UP000011116"/>
    </source>
</evidence>
<dbReference type="SMR" id="A0A8I6Y0D6"/>
<dbReference type="PANTHER" id="PTHR48029">
    <property type="entry name" value="NUCLEOLAR PROTEIN 8"/>
    <property type="match status" value="1"/>
</dbReference>
<dbReference type="GeneID" id="123446637"/>
<proteinExistence type="predicted"/>
<dbReference type="EnsemblPlants" id="HORVU.MOREX.r3.4HG0387290.1">
    <property type="protein sequence ID" value="HORVU.MOREX.r3.4HG0387290.1"/>
    <property type="gene ID" value="HORVU.MOREX.r3.4HG0387290"/>
</dbReference>
<dbReference type="PROSITE" id="PS50102">
    <property type="entry name" value="RRM"/>
    <property type="match status" value="1"/>
</dbReference>
<keyword evidence="1 2" id="KW-0694">RNA-binding</keyword>
<sequence length="173" mass="18503">MALSSSSTLLRRLLGSTSLSSSRSSVLRAAFCSSSSSSSAPSPTLPPPSTIFGDDTEVANVPPLTTPKLFVSGLSRLTTDEKLKSAFAPFGQLLEAKVITDRVSGRSKGFGFVRYVSLEEAETARQEMNAKFLDGWVIFVDPAKQREQKPAPQPDTVSSHTGFTINKTVGWCG</sequence>
<dbReference type="FunFam" id="3.30.70.330:FF:000789">
    <property type="entry name" value="RNA binding protein"/>
    <property type="match status" value="1"/>
</dbReference>
<organism evidence="4 5">
    <name type="scientific">Hordeum vulgare subsp. vulgare</name>
    <name type="common">Domesticated barley</name>
    <dbReference type="NCBI Taxonomy" id="112509"/>
    <lineage>
        <taxon>Eukaryota</taxon>
        <taxon>Viridiplantae</taxon>
        <taxon>Streptophyta</taxon>
        <taxon>Embryophyta</taxon>
        <taxon>Tracheophyta</taxon>
        <taxon>Spermatophyta</taxon>
        <taxon>Magnoliopsida</taxon>
        <taxon>Liliopsida</taxon>
        <taxon>Poales</taxon>
        <taxon>Poaceae</taxon>
        <taxon>BOP clade</taxon>
        <taxon>Pooideae</taxon>
        <taxon>Triticodae</taxon>
        <taxon>Triticeae</taxon>
        <taxon>Hordeinae</taxon>
        <taxon>Hordeum</taxon>
    </lineage>
</organism>
<dbReference type="InterPro" id="IPR012677">
    <property type="entry name" value="Nucleotide-bd_a/b_plait_sf"/>
</dbReference>
<name>A0A8I6Y0D6_HORVV</name>
<gene>
    <name evidence="4" type="primary">LOC123446637</name>
</gene>
<dbReference type="RefSeq" id="XP_044979143.1">
    <property type="nucleotide sequence ID" value="XM_045123208.1"/>
</dbReference>
<dbReference type="Gene3D" id="3.30.70.330">
    <property type="match status" value="1"/>
</dbReference>
<reference evidence="4" key="2">
    <citation type="submission" date="2020-10" db="EMBL/GenBank/DDBJ databases">
        <authorList>
            <person name="Scholz U."/>
            <person name="Mascher M."/>
            <person name="Fiebig A."/>
        </authorList>
    </citation>
    <scope>NUCLEOTIDE SEQUENCE [LARGE SCALE GENOMIC DNA]</scope>
    <source>
        <strain evidence="4">cv. Morex</strain>
    </source>
</reference>
<reference evidence="4" key="3">
    <citation type="submission" date="2022-01" db="UniProtKB">
        <authorList>
            <consortium name="EnsemblPlants"/>
        </authorList>
    </citation>
    <scope>IDENTIFICATION</scope>
    <source>
        <strain evidence="4">subsp. vulgare</strain>
    </source>
</reference>
<evidence type="ECO:0000256" key="1">
    <source>
        <dbReference type="ARBA" id="ARBA00022884"/>
    </source>
</evidence>
<evidence type="ECO:0000259" key="3">
    <source>
        <dbReference type="PROSITE" id="PS50102"/>
    </source>
</evidence>
<dbReference type="AlphaFoldDB" id="A0A8I6Y0D6"/>
<dbReference type="Proteomes" id="UP000011116">
    <property type="component" value="Chromosome 4H"/>
</dbReference>